<keyword evidence="7 10" id="KW-0472">Membrane</keyword>
<reference evidence="14" key="1">
    <citation type="submission" date="2016-01" db="EMBL/GenBank/DDBJ databases">
        <title>Draft genome sequence of Thermodesulfovibrio aggregans strain TGE-P1.</title>
        <authorList>
            <person name="Sekiguchi Y."/>
            <person name="Ohashi A."/>
            <person name="Matsuura N."/>
            <person name="Tourlousse M.D."/>
        </authorList>
    </citation>
    <scope>NUCLEOTIDE SEQUENCE [LARGE SCALE GENOMIC DNA]</scope>
    <source>
        <strain evidence="14">TGE-P1</strain>
    </source>
</reference>
<evidence type="ECO:0000259" key="11">
    <source>
        <dbReference type="Pfam" id="PF01478"/>
    </source>
</evidence>
<dbReference type="EC" id="2.1.1.-" evidence="9"/>
<keyword evidence="14" id="KW-1185">Reference proteome</keyword>
<evidence type="ECO:0000313" key="13">
    <source>
        <dbReference type="EMBL" id="GAQ94942.1"/>
    </source>
</evidence>
<dbReference type="Pfam" id="PF01478">
    <property type="entry name" value="Peptidase_A24"/>
    <property type="match status" value="1"/>
</dbReference>
<evidence type="ECO:0000256" key="3">
    <source>
        <dbReference type="ARBA" id="ARBA00022475"/>
    </source>
</evidence>
<evidence type="ECO:0000313" key="14">
    <source>
        <dbReference type="Proteomes" id="UP000054976"/>
    </source>
</evidence>
<evidence type="ECO:0000259" key="12">
    <source>
        <dbReference type="Pfam" id="PF06750"/>
    </source>
</evidence>
<comment type="subcellular location">
    <subcellularLocation>
        <location evidence="1">Cell inner membrane</location>
        <topology evidence="1">Multi-pass membrane protein</topology>
    </subcellularLocation>
    <subcellularLocation>
        <location evidence="9">Cell membrane</location>
        <topology evidence="9">Multi-pass membrane protein</topology>
    </subcellularLocation>
</comment>
<proteinExistence type="inferred from homology"/>
<dbReference type="AlphaFoldDB" id="A0A0U9HPC3"/>
<dbReference type="PANTHER" id="PTHR30487:SF0">
    <property type="entry name" value="PREPILIN LEADER PEPTIDASE_N-METHYLTRANSFERASE-RELATED"/>
    <property type="match status" value="1"/>
</dbReference>
<dbReference type="GO" id="GO:0004190">
    <property type="term" value="F:aspartic-type endopeptidase activity"/>
    <property type="evidence" value="ECO:0007669"/>
    <property type="project" value="UniProtKB-EC"/>
</dbReference>
<feature type="domain" description="Prepilin type IV endopeptidase peptidase" evidence="11">
    <location>
        <begin position="100"/>
        <end position="209"/>
    </location>
</feature>
<accession>A0A0U9HPC3</accession>
<dbReference type="STRING" id="86166.TAGGR_11139"/>
<evidence type="ECO:0000256" key="6">
    <source>
        <dbReference type="ARBA" id="ARBA00022989"/>
    </source>
</evidence>
<dbReference type="GO" id="GO:0032259">
    <property type="term" value="P:methylation"/>
    <property type="evidence" value="ECO:0007669"/>
    <property type="project" value="UniProtKB-KW"/>
</dbReference>
<keyword evidence="3" id="KW-1003">Cell membrane</keyword>
<dbReference type="Proteomes" id="UP000054976">
    <property type="component" value="Unassembled WGS sequence"/>
</dbReference>
<dbReference type="InterPro" id="IPR000045">
    <property type="entry name" value="Prepilin_IV_endopep_pep"/>
</dbReference>
<evidence type="ECO:0000256" key="2">
    <source>
        <dbReference type="ARBA" id="ARBA00005801"/>
    </source>
</evidence>
<evidence type="ECO:0000256" key="7">
    <source>
        <dbReference type="ARBA" id="ARBA00023136"/>
    </source>
</evidence>
<name>A0A0U9HPC3_9BACT</name>
<dbReference type="PANTHER" id="PTHR30487">
    <property type="entry name" value="TYPE 4 PREPILIN-LIKE PROTEINS LEADER PEPTIDE-PROCESSING ENZYME"/>
    <property type="match status" value="1"/>
</dbReference>
<dbReference type="InterPro" id="IPR014032">
    <property type="entry name" value="Peptidase_A24A_bac"/>
</dbReference>
<gene>
    <name evidence="13" type="ORF">TAGGR_11139</name>
</gene>
<dbReference type="EMBL" id="BCNO01000001">
    <property type="protein sequence ID" value="GAQ94942.1"/>
    <property type="molecule type" value="Genomic_DNA"/>
</dbReference>
<keyword evidence="9" id="KW-0511">Multifunctional enzyme</keyword>
<organism evidence="13 14">
    <name type="scientific">Thermodesulfovibrio aggregans</name>
    <dbReference type="NCBI Taxonomy" id="86166"/>
    <lineage>
        <taxon>Bacteria</taxon>
        <taxon>Pseudomonadati</taxon>
        <taxon>Nitrospirota</taxon>
        <taxon>Thermodesulfovibrionia</taxon>
        <taxon>Thermodesulfovibrionales</taxon>
        <taxon>Thermodesulfovibrionaceae</taxon>
        <taxon>Thermodesulfovibrio</taxon>
    </lineage>
</organism>
<keyword evidence="5 9" id="KW-0812">Transmembrane</keyword>
<evidence type="ECO:0000256" key="5">
    <source>
        <dbReference type="ARBA" id="ARBA00022692"/>
    </source>
</evidence>
<dbReference type="PRINTS" id="PR00864">
    <property type="entry name" value="PREPILNPTASE"/>
</dbReference>
<dbReference type="Pfam" id="PF06750">
    <property type="entry name" value="A24_N_bact"/>
    <property type="match status" value="1"/>
</dbReference>
<keyword evidence="9" id="KW-0378">Hydrolase</keyword>
<dbReference type="RefSeq" id="WP_059176348.1">
    <property type="nucleotide sequence ID" value="NZ_BCNO01000001.1"/>
</dbReference>
<evidence type="ECO:0000256" key="4">
    <source>
        <dbReference type="ARBA" id="ARBA00022519"/>
    </source>
</evidence>
<evidence type="ECO:0000256" key="8">
    <source>
        <dbReference type="RuleBase" id="RU003793"/>
    </source>
</evidence>
<dbReference type="InterPro" id="IPR010627">
    <property type="entry name" value="Prepilin_pept_A24_N"/>
</dbReference>
<comment type="similarity">
    <text evidence="2 8">Belongs to the peptidase A24 family.</text>
</comment>
<keyword evidence="9" id="KW-0489">Methyltransferase</keyword>
<dbReference type="GO" id="GO:0005886">
    <property type="term" value="C:plasma membrane"/>
    <property type="evidence" value="ECO:0007669"/>
    <property type="project" value="UniProtKB-SubCell"/>
</dbReference>
<dbReference type="Gene3D" id="1.20.120.1220">
    <property type="match status" value="1"/>
</dbReference>
<sequence>MEVLIFILGLVIGSFLNVCIYRIPRKLSIIKPSSFCPSCGNSIKWWHNIPVLSFVILKGKCAYCGAKISLRYPVVEILNGIFYVLAYLNFGLTISLPFVLIFISALIVISFIDFDFQIIPDEISIPLIFLGIILSLLPHNSINLAYDIKDSLIGIVIGGGSLLIVSLITRGGMGGGDIKLNAAVGAFLGWKAALLTIFIGSLAGSIVGIVILKKTGNRKIPFGPFLSLGACVCLFFGESLLNWYFG</sequence>
<comment type="caution">
    <text evidence="13">The sequence shown here is derived from an EMBL/GenBank/DDBJ whole genome shotgun (WGS) entry which is preliminary data.</text>
</comment>
<feature type="domain" description="Prepilin peptidase A24 N-terminal" evidence="12">
    <location>
        <begin position="7"/>
        <end position="90"/>
    </location>
</feature>
<feature type="transmembrane region" description="Helical" evidence="10">
    <location>
        <begin position="6"/>
        <end position="23"/>
    </location>
</feature>
<evidence type="ECO:0000256" key="1">
    <source>
        <dbReference type="ARBA" id="ARBA00004429"/>
    </source>
</evidence>
<dbReference type="GO" id="GO:0008168">
    <property type="term" value="F:methyltransferase activity"/>
    <property type="evidence" value="ECO:0007669"/>
    <property type="project" value="UniProtKB-KW"/>
</dbReference>
<feature type="transmembrane region" description="Helical" evidence="10">
    <location>
        <begin position="224"/>
        <end position="245"/>
    </location>
</feature>
<feature type="transmembrane region" description="Helical" evidence="10">
    <location>
        <begin position="192"/>
        <end position="212"/>
    </location>
</feature>
<feature type="transmembrane region" description="Helical" evidence="10">
    <location>
        <begin position="152"/>
        <end position="172"/>
    </location>
</feature>
<feature type="transmembrane region" description="Helical" evidence="10">
    <location>
        <begin position="81"/>
        <end position="111"/>
    </location>
</feature>
<feature type="transmembrane region" description="Helical" evidence="10">
    <location>
        <begin position="123"/>
        <end position="140"/>
    </location>
</feature>
<dbReference type="InterPro" id="IPR050882">
    <property type="entry name" value="Prepilin_peptidase/N-MTase"/>
</dbReference>
<comment type="function">
    <text evidence="9">Plays an essential role in type IV pili and type II pseudopili formation by proteolytically removing the leader sequence from substrate proteins and subsequently monomethylating the alpha-amino group of the newly exposed N-terminal phenylalanine.</text>
</comment>
<dbReference type="OrthoDB" id="9789291at2"/>
<comment type="catalytic activity">
    <reaction evidence="9">
        <text>Typically cleaves a -Gly-|-Phe- bond to release an N-terminal, basic peptide of 5-8 residues from type IV prepilin, and then N-methylates the new N-terminal amino group, the methyl donor being S-adenosyl-L-methionine.</text>
        <dbReference type="EC" id="3.4.23.43"/>
    </reaction>
</comment>
<evidence type="ECO:0000256" key="10">
    <source>
        <dbReference type="SAM" id="Phobius"/>
    </source>
</evidence>
<keyword evidence="9" id="KW-0645">Protease</keyword>
<protein>
    <recommendedName>
        <fullName evidence="9">Prepilin leader peptidase/N-methyltransferase</fullName>
        <ecNumber evidence="9">2.1.1.-</ecNumber>
        <ecNumber evidence="9">3.4.23.43</ecNumber>
    </recommendedName>
</protein>
<keyword evidence="9" id="KW-0808">Transferase</keyword>
<dbReference type="EC" id="3.4.23.43" evidence="9"/>
<dbReference type="GO" id="GO:0006465">
    <property type="term" value="P:signal peptide processing"/>
    <property type="evidence" value="ECO:0007669"/>
    <property type="project" value="TreeGrafter"/>
</dbReference>
<keyword evidence="6 10" id="KW-1133">Transmembrane helix</keyword>
<keyword evidence="4" id="KW-0997">Cell inner membrane</keyword>
<evidence type="ECO:0000256" key="9">
    <source>
        <dbReference type="RuleBase" id="RU003794"/>
    </source>
</evidence>